<dbReference type="AlphaFoldDB" id="A0A7W5FQ56"/>
<proteinExistence type="predicted"/>
<name>A0A7W5FQ56_9BACL</name>
<sequence length="29" mass="2975">MKWDTGLIANIGPGRMAGMVITAANQSGN</sequence>
<gene>
    <name evidence="1" type="ORF">FHS18_005198</name>
</gene>
<reference evidence="1 2" key="1">
    <citation type="submission" date="2020-08" db="EMBL/GenBank/DDBJ databases">
        <title>Genomic Encyclopedia of Type Strains, Phase III (KMG-III): the genomes of soil and plant-associated and newly described type strains.</title>
        <authorList>
            <person name="Whitman W."/>
        </authorList>
    </citation>
    <scope>NUCLEOTIDE SEQUENCE [LARGE SCALE GENOMIC DNA]</scope>
    <source>
        <strain evidence="1 2">CECT 5862</strain>
    </source>
</reference>
<protein>
    <submittedName>
        <fullName evidence="1">Uncharacterized protein</fullName>
    </submittedName>
</protein>
<evidence type="ECO:0000313" key="2">
    <source>
        <dbReference type="Proteomes" id="UP000570361"/>
    </source>
</evidence>
<accession>A0A7W5FQ56</accession>
<dbReference type="EMBL" id="JACHXK010000016">
    <property type="protein sequence ID" value="MBB3113095.1"/>
    <property type="molecule type" value="Genomic_DNA"/>
</dbReference>
<dbReference type="Proteomes" id="UP000570361">
    <property type="component" value="Unassembled WGS sequence"/>
</dbReference>
<keyword evidence="2" id="KW-1185">Reference proteome</keyword>
<organism evidence="1 2">
    <name type="scientific">Paenibacillus phyllosphaerae</name>
    <dbReference type="NCBI Taxonomy" id="274593"/>
    <lineage>
        <taxon>Bacteria</taxon>
        <taxon>Bacillati</taxon>
        <taxon>Bacillota</taxon>
        <taxon>Bacilli</taxon>
        <taxon>Bacillales</taxon>
        <taxon>Paenibacillaceae</taxon>
        <taxon>Paenibacillus</taxon>
    </lineage>
</organism>
<comment type="caution">
    <text evidence="1">The sequence shown here is derived from an EMBL/GenBank/DDBJ whole genome shotgun (WGS) entry which is preliminary data.</text>
</comment>
<evidence type="ECO:0000313" key="1">
    <source>
        <dbReference type="EMBL" id="MBB3113095.1"/>
    </source>
</evidence>